<feature type="region of interest" description="Disordered" evidence="1">
    <location>
        <begin position="142"/>
        <end position="192"/>
    </location>
</feature>
<comment type="caution">
    <text evidence="2">The sequence shown here is derived from an EMBL/GenBank/DDBJ whole genome shotgun (WGS) entry which is preliminary data.</text>
</comment>
<keyword evidence="3" id="KW-1185">Reference proteome</keyword>
<dbReference type="HOGENOM" id="CLU_1086569_0_0_1"/>
<name>L8WU29_THACA</name>
<dbReference type="STRING" id="983506.L8WU29"/>
<reference evidence="2 3" key="1">
    <citation type="journal article" date="2013" name="Nat. Commun.">
        <title>The evolution and pathogenic mechanisms of the rice sheath blight pathogen.</title>
        <authorList>
            <person name="Zheng A."/>
            <person name="Lin R."/>
            <person name="Xu L."/>
            <person name="Qin P."/>
            <person name="Tang C."/>
            <person name="Ai P."/>
            <person name="Zhang D."/>
            <person name="Liu Y."/>
            <person name="Sun Z."/>
            <person name="Feng H."/>
            <person name="Wang Y."/>
            <person name="Chen Y."/>
            <person name="Liang X."/>
            <person name="Fu R."/>
            <person name="Li Q."/>
            <person name="Zhang J."/>
            <person name="Yu X."/>
            <person name="Xie Z."/>
            <person name="Ding L."/>
            <person name="Guan P."/>
            <person name="Tang J."/>
            <person name="Liang Y."/>
            <person name="Wang S."/>
            <person name="Deng Q."/>
            <person name="Li S."/>
            <person name="Zhu J."/>
            <person name="Wang L."/>
            <person name="Liu H."/>
            <person name="Li P."/>
        </authorList>
    </citation>
    <scope>NUCLEOTIDE SEQUENCE [LARGE SCALE GENOMIC DNA]</scope>
    <source>
        <strain evidence="3">AG-1 IA</strain>
    </source>
</reference>
<organism evidence="2 3">
    <name type="scientific">Thanatephorus cucumeris (strain AG1-IA)</name>
    <name type="common">Rice sheath blight fungus</name>
    <name type="synonym">Rhizoctonia solani</name>
    <dbReference type="NCBI Taxonomy" id="983506"/>
    <lineage>
        <taxon>Eukaryota</taxon>
        <taxon>Fungi</taxon>
        <taxon>Dikarya</taxon>
        <taxon>Basidiomycota</taxon>
        <taxon>Agaricomycotina</taxon>
        <taxon>Agaricomycetes</taxon>
        <taxon>Cantharellales</taxon>
        <taxon>Ceratobasidiaceae</taxon>
        <taxon>Rhizoctonia</taxon>
        <taxon>Rhizoctonia solani AG-1</taxon>
    </lineage>
</organism>
<gene>
    <name evidence="2" type="ORF">AG1IA_06125</name>
</gene>
<dbReference type="Proteomes" id="UP000011668">
    <property type="component" value="Unassembled WGS sequence"/>
</dbReference>
<dbReference type="GO" id="GO:0005730">
    <property type="term" value="C:nucleolus"/>
    <property type="evidence" value="ECO:0007669"/>
    <property type="project" value="TreeGrafter"/>
</dbReference>
<sequence length="256" mass="28683">MYPKENTTVHMVNILVVGGVCWMRVNGLLRNAIATSYQDSLVAMLSAVFSPTKLIKPNFLTSRSYPVAERLWARSRVKDSDTSIPTQSSPPPHSSDPAPTLCSYLRTCWVSAQNERRLRFSPRWLPQVERWRGEEVTILGEDPVAKAKPVETQTKDNSPVPSGSRHESPAGTSSGNASSSKKTAAEIRFEETQRKRRLERVAKLASKTHKDRVHEFNAKLESLSEHHDIPKAGRTRIRHGKLRAFVHIVTIIGIAD</sequence>
<feature type="compositionally biased region" description="Polar residues" evidence="1">
    <location>
        <begin position="151"/>
        <end position="161"/>
    </location>
</feature>
<protein>
    <submittedName>
        <fullName evidence="2">Uncharacterized protein</fullName>
    </submittedName>
</protein>
<dbReference type="PANTHER" id="PTHR13282">
    <property type="entry name" value="PROTEIN FAM32A"/>
    <property type="match status" value="1"/>
</dbReference>
<dbReference type="InterPro" id="IPR013865">
    <property type="entry name" value="FAM32A"/>
</dbReference>
<feature type="region of interest" description="Disordered" evidence="1">
    <location>
        <begin position="76"/>
        <end position="98"/>
    </location>
</feature>
<dbReference type="EMBL" id="AFRT01001600">
    <property type="protein sequence ID" value="ELU39844.1"/>
    <property type="molecule type" value="Genomic_DNA"/>
</dbReference>
<evidence type="ECO:0000313" key="3">
    <source>
        <dbReference type="Proteomes" id="UP000011668"/>
    </source>
</evidence>
<dbReference type="OrthoDB" id="205403at2759"/>
<proteinExistence type="predicted"/>
<evidence type="ECO:0000313" key="2">
    <source>
        <dbReference type="EMBL" id="ELU39844.1"/>
    </source>
</evidence>
<dbReference type="PANTHER" id="PTHR13282:SF6">
    <property type="entry name" value="PROTEIN FAM32A"/>
    <property type="match status" value="1"/>
</dbReference>
<feature type="compositionally biased region" description="Basic and acidic residues" evidence="1">
    <location>
        <begin position="183"/>
        <end position="192"/>
    </location>
</feature>
<feature type="compositionally biased region" description="Polar residues" evidence="1">
    <location>
        <begin position="170"/>
        <end position="182"/>
    </location>
</feature>
<accession>L8WU29</accession>
<dbReference type="AlphaFoldDB" id="L8WU29"/>
<evidence type="ECO:0000256" key="1">
    <source>
        <dbReference type="SAM" id="MobiDB-lite"/>
    </source>
</evidence>